<dbReference type="eggNOG" id="COG1956">
    <property type="taxonomic scope" value="Bacteria"/>
</dbReference>
<keyword evidence="4" id="KW-1185">Reference proteome</keyword>
<accession>F3L666</accession>
<comment type="caution">
    <text evidence="3">The sequence shown here is derived from an EMBL/GenBank/DDBJ whole genome shotgun (WGS) entry which is preliminary data.</text>
</comment>
<name>F3L666_9GAMM</name>
<dbReference type="PANTHER" id="PTHR21021:SF15">
    <property type="entry name" value="FREE METHIONINE-R-SULFOXIDE REDUCTASE"/>
    <property type="match status" value="1"/>
</dbReference>
<dbReference type="RefSeq" id="WP_009577377.1">
    <property type="nucleotide sequence ID" value="NZ_AEIG01000163.1"/>
</dbReference>
<comment type="similarity">
    <text evidence="1">Belongs to the free Met sulfoxide reductase family.</text>
</comment>
<sequence>MFTAQDDLKLALRGLLDQEYDVTANSANFGSLLYHSLPDLNWVGFYWLQDNELVLGAFQGKPACVRIPLGRGVCGTAAATQEPQIVADVHAFPGHIACDADSRSELVLPVIVNNSLLGVLDLDSPIANRFDSQTVTLVSDLLSIWCAHQYANI</sequence>
<dbReference type="Pfam" id="PF01590">
    <property type="entry name" value="GAF"/>
    <property type="match status" value="1"/>
</dbReference>
<dbReference type="PROSITE" id="PS01320">
    <property type="entry name" value="UPF0067"/>
    <property type="match status" value="1"/>
</dbReference>
<organism evidence="3 4">
    <name type="scientific">Aequoribacter fuscus</name>
    <dbReference type="NCBI Taxonomy" id="2518989"/>
    <lineage>
        <taxon>Bacteria</taxon>
        <taxon>Pseudomonadati</taxon>
        <taxon>Pseudomonadota</taxon>
        <taxon>Gammaproteobacteria</taxon>
        <taxon>Cellvibrionales</taxon>
        <taxon>Halieaceae</taxon>
        <taxon>Aequoribacter</taxon>
    </lineage>
</organism>
<dbReference type="STRING" id="2518989.IMCC3088_731"/>
<dbReference type="Proteomes" id="UP000005615">
    <property type="component" value="Unassembled WGS sequence"/>
</dbReference>
<gene>
    <name evidence="3" type="ORF">IMCC3088_731</name>
</gene>
<dbReference type="GO" id="GO:0005829">
    <property type="term" value="C:cytosol"/>
    <property type="evidence" value="ECO:0007669"/>
    <property type="project" value="TreeGrafter"/>
</dbReference>
<dbReference type="Gene3D" id="3.30.450.40">
    <property type="match status" value="1"/>
</dbReference>
<dbReference type="PANTHER" id="PTHR21021">
    <property type="entry name" value="GAF/PUTATIVE CYTOSKELETAL PROTEIN"/>
    <property type="match status" value="1"/>
</dbReference>
<dbReference type="InterPro" id="IPR000614">
    <property type="entry name" value="FRMsr_CS"/>
</dbReference>
<evidence type="ECO:0000256" key="1">
    <source>
        <dbReference type="ARBA" id="ARBA00038454"/>
    </source>
</evidence>
<dbReference type="FunFam" id="3.30.450.40:FF:000008">
    <property type="entry name" value="GAF domain-containing proteins"/>
    <property type="match status" value="1"/>
</dbReference>
<dbReference type="SUPFAM" id="SSF55781">
    <property type="entry name" value="GAF domain-like"/>
    <property type="match status" value="1"/>
</dbReference>
<dbReference type="InterPro" id="IPR029016">
    <property type="entry name" value="GAF-like_dom_sf"/>
</dbReference>
<protein>
    <recommendedName>
        <fullName evidence="2">GAF domain-containing protein</fullName>
    </recommendedName>
</protein>
<evidence type="ECO:0000313" key="4">
    <source>
        <dbReference type="Proteomes" id="UP000005615"/>
    </source>
</evidence>
<feature type="domain" description="GAF" evidence="2">
    <location>
        <begin position="43"/>
        <end position="141"/>
    </location>
</feature>
<dbReference type="EMBL" id="AEIG01000163">
    <property type="protein sequence ID" value="EGG28178.1"/>
    <property type="molecule type" value="Genomic_DNA"/>
</dbReference>
<proteinExistence type="inferred from homology"/>
<dbReference type="InterPro" id="IPR003018">
    <property type="entry name" value="GAF"/>
</dbReference>
<reference evidence="3 4" key="1">
    <citation type="journal article" date="2011" name="J. Bacteriol.">
        <title>Genome sequence of strain IMCC3088, a proteorhodopsin-containing marine bacterium belonging to the OM60/NOR5 clade.</title>
        <authorList>
            <person name="Jang Y."/>
            <person name="Oh H.M."/>
            <person name="Kang I."/>
            <person name="Lee K."/>
            <person name="Yang S.J."/>
            <person name="Cho J.C."/>
        </authorList>
    </citation>
    <scope>NUCLEOTIDE SEQUENCE [LARGE SCALE GENOMIC DNA]</scope>
    <source>
        <strain evidence="3 4">IMCC3088</strain>
    </source>
</reference>
<evidence type="ECO:0000313" key="3">
    <source>
        <dbReference type="EMBL" id="EGG28178.1"/>
    </source>
</evidence>
<evidence type="ECO:0000259" key="2">
    <source>
        <dbReference type="Pfam" id="PF01590"/>
    </source>
</evidence>
<dbReference type="InterPro" id="IPR051330">
    <property type="entry name" value="Phosphatase_reg/MetRdx"/>
</dbReference>
<dbReference type="GO" id="GO:0033745">
    <property type="term" value="F:L-methionine-(R)-S-oxide reductase activity"/>
    <property type="evidence" value="ECO:0007669"/>
    <property type="project" value="TreeGrafter"/>
</dbReference>
<dbReference type="AlphaFoldDB" id="F3L666"/>
<dbReference type="OrthoDB" id="9796252at2"/>